<protein>
    <submittedName>
        <fullName evidence="2">Large-conductance mechanosensitive channel</fullName>
    </submittedName>
</protein>
<reference evidence="2 3" key="1">
    <citation type="submission" date="2020-08" db="EMBL/GenBank/DDBJ databases">
        <title>Genomic Encyclopedia of Type Strains, Phase IV (KMG-IV): sequencing the most valuable type-strain genomes for metagenomic binning, comparative biology and taxonomic classification.</title>
        <authorList>
            <person name="Goeker M."/>
        </authorList>
    </citation>
    <scope>NUCLEOTIDE SEQUENCE [LARGE SCALE GENOMIC DNA]</scope>
    <source>
        <strain evidence="2 3">DSM 11525</strain>
    </source>
</reference>
<name>A0AA89T322_9GAMM</name>
<keyword evidence="1" id="KW-0472">Membrane</keyword>
<organism evidence="2 3">
    <name type="scientific">Microbulbifer hydrolyticus</name>
    <dbReference type="NCBI Taxonomy" id="48074"/>
    <lineage>
        <taxon>Bacteria</taxon>
        <taxon>Pseudomonadati</taxon>
        <taxon>Pseudomonadota</taxon>
        <taxon>Gammaproteobacteria</taxon>
        <taxon>Cellvibrionales</taxon>
        <taxon>Microbulbiferaceae</taxon>
        <taxon>Microbulbifer</taxon>
    </lineage>
</organism>
<dbReference type="Proteomes" id="UP000563601">
    <property type="component" value="Unassembled WGS sequence"/>
</dbReference>
<proteinExistence type="predicted"/>
<dbReference type="EMBL" id="JACHHR010000001">
    <property type="protein sequence ID" value="MBB5210054.1"/>
    <property type="molecule type" value="Genomic_DNA"/>
</dbReference>
<comment type="caution">
    <text evidence="2">The sequence shown here is derived from an EMBL/GenBank/DDBJ whole genome shotgun (WGS) entry which is preliminary data.</text>
</comment>
<dbReference type="AlphaFoldDB" id="A0AA89T322"/>
<gene>
    <name evidence="2" type="ORF">HNQ53_000242</name>
</gene>
<evidence type="ECO:0000313" key="3">
    <source>
        <dbReference type="Proteomes" id="UP000563601"/>
    </source>
</evidence>
<keyword evidence="1" id="KW-0812">Transmembrane</keyword>
<sequence length="59" mass="6895">MRVKGDIRYPRVTSDEQHSPLDHLTETIACPYSTFITALLQFVIFNFMGFSYFKNVSNF</sequence>
<feature type="transmembrane region" description="Helical" evidence="1">
    <location>
        <begin position="32"/>
        <end position="53"/>
    </location>
</feature>
<evidence type="ECO:0000313" key="2">
    <source>
        <dbReference type="EMBL" id="MBB5210054.1"/>
    </source>
</evidence>
<evidence type="ECO:0000256" key="1">
    <source>
        <dbReference type="SAM" id="Phobius"/>
    </source>
</evidence>
<accession>A0AA89T322</accession>
<keyword evidence="1" id="KW-1133">Transmembrane helix</keyword>